<dbReference type="InParanoid" id="I2H9R9"/>
<evidence type="ECO:0000256" key="2">
    <source>
        <dbReference type="ARBA" id="ARBA00004604"/>
    </source>
</evidence>
<dbReference type="GO" id="GO:0071028">
    <property type="term" value="P:nuclear mRNA surveillance"/>
    <property type="evidence" value="ECO:0007669"/>
    <property type="project" value="TreeGrafter"/>
</dbReference>
<dbReference type="GO" id="GO:0071042">
    <property type="term" value="P:nuclear polyadenylation-dependent mRNA catabolic process"/>
    <property type="evidence" value="ECO:0007669"/>
    <property type="project" value="EnsemblFungi"/>
</dbReference>
<protein>
    <recommendedName>
        <fullName evidence="9">Ribosomal RNA-processing protein 43</fullName>
    </recommendedName>
</protein>
<dbReference type="InterPro" id="IPR050590">
    <property type="entry name" value="Exosome_comp_Rrp42_subfam"/>
</dbReference>
<dbReference type="GO" id="GO:0000177">
    <property type="term" value="C:cytoplasmic exosome (RNase complex)"/>
    <property type="evidence" value="ECO:0007669"/>
    <property type="project" value="EnsemblFungi"/>
</dbReference>
<dbReference type="PANTHER" id="PTHR11097:SF9">
    <property type="entry name" value="EXOSOME COMPLEX COMPONENT RRP43"/>
    <property type="match status" value="1"/>
</dbReference>
<dbReference type="OMA" id="FDLCYLS"/>
<gene>
    <name evidence="11" type="primary">TBLA0J01240</name>
    <name evidence="11" type="ORF">TBLA_0J01240</name>
</gene>
<evidence type="ECO:0000259" key="10">
    <source>
        <dbReference type="Pfam" id="PF01138"/>
    </source>
</evidence>
<evidence type="ECO:0000256" key="1">
    <source>
        <dbReference type="ARBA" id="ARBA00004496"/>
    </source>
</evidence>
<organism evidence="11 12">
    <name type="scientific">Henningerozyma blattae (strain ATCC 34711 / CBS 6284 / DSM 70876 / NBRC 10599 / NRRL Y-10934 / UCD 77-7)</name>
    <name type="common">Yeast</name>
    <name type="synonym">Tetrapisispora blattae</name>
    <dbReference type="NCBI Taxonomy" id="1071380"/>
    <lineage>
        <taxon>Eukaryota</taxon>
        <taxon>Fungi</taxon>
        <taxon>Dikarya</taxon>
        <taxon>Ascomycota</taxon>
        <taxon>Saccharomycotina</taxon>
        <taxon>Saccharomycetes</taxon>
        <taxon>Saccharomycetales</taxon>
        <taxon>Saccharomycetaceae</taxon>
        <taxon>Henningerozyma</taxon>
    </lineage>
</organism>
<evidence type="ECO:0000256" key="4">
    <source>
        <dbReference type="ARBA" id="ARBA00022490"/>
    </source>
</evidence>
<dbReference type="GO" id="GO:0034476">
    <property type="term" value="P:U5 snRNA 3'-end processing"/>
    <property type="evidence" value="ECO:0007669"/>
    <property type="project" value="TreeGrafter"/>
</dbReference>
<dbReference type="AlphaFoldDB" id="I2H9R9"/>
<evidence type="ECO:0000313" key="12">
    <source>
        <dbReference type="Proteomes" id="UP000002866"/>
    </source>
</evidence>
<dbReference type="GeneID" id="14498304"/>
<dbReference type="STRING" id="1071380.I2H9R9"/>
<accession>I2H9R9</accession>
<dbReference type="eggNOG" id="KOG1613">
    <property type="taxonomic scope" value="Eukaryota"/>
</dbReference>
<dbReference type="GO" id="GO:0005730">
    <property type="term" value="C:nucleolus"/>
    <property type="evidence" value="ECO:0007669"/>
    <property type="project" value="UniProtKB-SubCell"/>
</dbReference>
<keyword evidence="6" id="KW-0271">Exosome</keyword>
<dbReference type="GO" id="GO:0005654">
    <property type="term" value="C:nucleoplasm"/>
    <property type="evidence" value="ECO:0007669"/>
    <property type="project" value="EnsemblFungi"/>
</dbReference>
<comment type="subcellular location">
    <subcellularLocation>
        <location evidence="1">Cytoplasm</location>
    </subcellularLocation>
    <subcellularLocation>
        <location evidence="2">Nucleus</location>
        <location evidence="2">Nucleolus</location>
    </subcellularLocation>
</comment>
<dbReference type="SUPFAM" id="SSF54211">
    <property type="entry name" value="Ribosomal protein S5 domain 2-like"/>
    <property type="match status" value="1"/>
</dbReference>
<evidence type="ECO:0000256" key="3">
    <source>
        <dbReference type="ARBA" id="ARBA00006678"/>
    </source>
</evidence>
<evidence type="ECO:0000313" key="11">
    <source>
        <dbReference type="EMBL" id="CCH63121.1"/>
    </source>
</evidence>
<dbReference type="RefSeq" id="XP_004182640.1">
    <property type="nucleotide sequence ID" value="XM_004182592.1"/>
</dbReference>
<dbReference type="GO" id="GO:0016075">
    <property type="term" value="P:rRNA catabolic process"/>
    <property type="evidence" value="ECO:0007669"/>
    <property type="project" value="TreeGrafter"/>
</dbReference>
<dbReference type="KEGG" id="tbl:TBLA_0J01240"/>
<dbReference type="GO" id="GO:0071035">
    <property type="term" value="P:nuclear polyadenylation-dependent rRNA catabolic process"/>
    <property type="evidence" value="ECO:0007669"/>
    <property type="project" value="EnsemblFungi"/>
</dbReference>
<keyword evidence="12" id="KW-1185">Reference proteome</keyword>
<dbReference type="Gene3D" id="3.30.230.70">
    <property type="entry name" value="GHMP Kinase, N-terminal domain"/>
    <property type="match status" value="1"/>
</dbReference>
<sequence length="400" mass="45199">MSDGTVEIIPITFPYELEAHITPDISLQKHLSLGLRPDLRKPEEFRSVNSVNNLVSRYSDNEKFSSTTTNNILGSNVLKCGNTTILTTITGSIVEENQTTDEDDLLHTLEEESIEKERQRKQIYKYLPVYPQVEIQRGQKFRGPSLEDMTTSYKLYENILHSGIINKEALRIKCGVRINCVNEQGKEELKIIYPDENNLSSTDLQNVQFPEKKRWSYILYAKIVVLGCTGPAFDHCWNSLIYALQSTRLPRAFIDERGVNLKMNIRTHGRSVTIRETYDLLCDSTKSIKLNINDSAIGFSSNFGILSMDPVLSMDDDEDDEKIKQNVEAPNAILLADLDTSMEEENIRSTMCIIRNDSESLKHVNLSGGDAKISLEILKKALLLSKLRSKDLSAVGSSKN</sequence>
<proteinExistence type="inferred from homology"/>
<evidence type="ECO:0000256" key="8">
    <source>
        <dbReference type="ARBA" id="ARBA00023242"/>
    </source>
</evidence>
<dbReference type="Pfam" id="PF01138">
    <property type="entry name" value="RNase_PH"/>
    <property type="match status" value="1"/>
</dbReference>
<dbReference type="GO" id="GO:0034475">
    <property type="term" value="P:U4 snRNA 3'-end processing"/>
    <property type="evidence" value="ECO:0007669"/>
    <property type="project" value="TreeGrafter"/>
</dbReference>
<dbReference type="PANTHER" id="PTHR11097">
    <property type="entry name" value="EXOSOME COMPLEX EXONUCLEASE RIBOSOMAL RNA PROCESSING PROTEIN"/>
    <property type="match status" value="1"/>
</dbReference>
<dbReference type="InterPro" id="IPR001247">
    <property type="entry name" value="ExoRNase_PH_dom1"/>
</dbReference>
<evidence type="ECO:0000256" key="5">
    <source>
        <dbReference type="ARBA" id="ARBA00022552"/>
    </source>
</evidence>
<dbReference type="GO" id="GO:0000176">
    <property type="term" value="C:nuclear exosome (RNase complex)"/>
    <property type="evidence" value="ECO:0007669"/>
    <property type="project" value="EnsemblFungi"/>
</dbReference>
<dbReference type="InterPro" id="IPR027408">
    <property type="entry name" value="PNPase/RNase_PH_dom_sf"/>
</dbReference>
<dbReference type="GO" id="GO:0034473">
    <property type="term" value="P:U1 snRNA 3'-end processing"/>
    <property type="evidence" value="ECO:0007669"/>
    <property type="project" value="TreeGrafter"/>
</dbReference>
<evidence type="ECO:0000256" key="6">
    <source>
        <dbReference type="ARBA" id="ARBA00022835"/>
    </source>
</evidence>
<dbReference type="Proteomes" id="UP000002866">
    <property type="component" value="Chromosome 10"/>
</dbReference>
<evidence type="ECO:0000256" key="7">
    <source>
        <dbReference type="ARBA" id="ARBA00022884"/>
    </source>
</evidence>
<dbReference type="GO" id="GO:0035925">
    <property type="term" value="F:mRNA 3'-UTR AU-rich region binding"/>
    <property type="evidence" value="ECO:0007669"/>
    <property type="project" value="TreeGrafter"/>
</dbReference>
<keyword evidence="5" id="KW-0698">rRNA processing</keyword>
<dbReference type="GO" id="GO:0006397">
    <property type="term" value="P:mRNA processing"/>
    <property type="evidence" value="ECO:0007669"/>
    <property type="project" value="EnsemblFungi"/>
</dbReference>
<comment type="similarity">
    <text evidence="3">Belongs to the RNase PH family.</text>
</comment>
<dbReference type="EMBL" id="HE806325">
    <property type="protein sequence ID" value="CCH63121.1"/>
    <property type="molecule type" value="Genomic_DNA"/>
</dbReference>
<feature type="domain" description="Exoribonuclease phosphorolytic" evidence="10">
    <location>
        <begin position="59"/>
        <end position="250"/>
    </location>
</feature>
<dbReference type="InterPro" id="IPR020568">
    <property type="entry name" value="Ribosomal_Su5_D2-typ_SF"/>
</dbReference>
<dbReference type="GO" id="GO:0071038">
    <property type="term" value="P:TRAMP-dependent tRNA surveillance pathway"/>
    <property type="evidence" value="ECO:0007669"/>
    <property type="project" value="EnsemblFungi"/>
</dbReference>
<name>I2H9R9_HENB6</name>
<dbReference type="FunCoup" id="I2H9R9">
    <property type="interactions" value="271"/>
</dbReference>
<keyword evidence="8" id="KW-0539">Nucleus</keyword>
<evidence type="ECO:0000256" key="9">
    <source>
        <dbReference type="ARBA" id="ARBA00030617"/>
    </source>
</evidence>
<dbReference type="OrthoDB" id="45882at2759"/>
<keyword evidence="7" id="KW-0694">RNA-binding</keyword>
<reference evidence="11 12" key="1">
    <citation type="journal article" date="2011" name="Proc. Natl. Acad. Sci. U.S.A.">
        <title>Evolutionary erosion of yeast sex chromosomes by mating-type switching accidents.</title>
        <authorList>
            <person name="Gordon J.L."/>
            <person name="Armisen D."/>
            <person name="Proux-Wera E."/>
            <person name="Oheigeartaigh S.S."/>
            <person name="Byrne K.P."/>
            <person name="Wolfe K.H."/>
        </authorList>
    </citation>
    <scope>NUCLEOTIDE SEQUENCE [LARGE SCALE GENOMIC DNA]</scope>
    <source>
        <strain evidence="12">ATCC 34711 / CBS 6284 / DSM 70876 / NBRC 10599 / NRRL Y-10934 / UCD 77-7</strain>
    </source>
</reference>
<dbReference type="HOGENOM" id="CLU_065411_0_0_1"/>
<dbReference type="GO" id="GO:0000467">
    <property type="term" value="P:exonucleolytic trimming to generate mature 3'-end of 5.8S rRNA from tricistronic rRNA transcript (SSU-rRNA, 5.8S rRNA, LSU-rRNA)"/>
    <property type="evidence" value="ECO:0007669"/>
    <property type="project" value="EnsemblFungi"/>
</dbReference>
<keyword evidence="4" id="KW-0963">Cytoplasm</keyword>